<dbReference type="SUPFAM" id="SSF50998">
    <property type="entry name" value="Quinoprotein alcohol dehydrogenase-like"/>
    <property type="match status" value="2"/>
</dbReference>
<feature type="region of interest" description="Disordered" evidence="1">
    <location>
        <begin position="1"/>
        <end position="40"/>
    </location>
</feature>
<dbReference type="SMART" id="SM00564">
    <property type="entry name" value="PQQ"/>
    <property type="match status" value="2"/>
</dbReference>
<keyword evidence="4" id="KW-1185">Reference proteome</keyword>
<dbReference type="InterPro" id="IPR011047">
    <property type="entry name" value="Quinoprotein_ADH-like_sf"/>
</dbReference>
<dbReference type="Gene3D" id="2.130.10.10">
    <property type="entry name" value="YVTN repeat-like/Quinoprotein amine dehydrogenase"/>
    <property type="match status" value="1"/>
</dbReference>
<evidence type="ECO:0000256" key="1">
    <source>
        <dbReference type="SAM" id="MobiDB-lite"/>
    </source>
</evidence>
<dbReference type="Pfam" id="PF13360">
    <property type="entry name" value="PQQ_2"/>
    <property type="match status" value="1"/>
</dbReference>
<dbReference type="Gene3D" id="2.40.128.630">
    <property type="match status" value="1"/>
</dbReference>
<dbReference type="PANTHER" id="PTHR34512:SF30">
    <property type="entry name" value="OUTER MEMBRANE PROTEIN ASSEMBLY FACTOR BAMB"/>
    <property type="match status" value="1"/>
</dbReference>
<organism evidence="3 4">
    <name type="scientific">Occultella aeris</name>
    <dbReference type="NCBI Taxonomy" id="2761496"/>
    <lineage>
        <taxon>Bacteria</taxon>
        <taxon>Bacillati</taxon>
        <taxon>Actinomycetota</taxon>
        <taxon>Actinomycetes</taxon>
        <taxon>Micrococcales</taxon>
        <taxon>Ruaniaceae</taxon>
        <taxon>Occultella</taxon>
    </lineage>
</organism>
<evidence type="ECO:0000313" key="3">
    <source>
        <dbReference type="EMBL" id="VZO37476.1"/>
    </source>
</evidence>
<feature type="domain" description="Pyrrolo-quinoline quinone repeat" evidence="2">
    <location>
        <begin position="359"/>
        <end position="445"/>
    </location>
</feature>
<evidence type="ECO:0000313" key="4">
    <source>
        <dbReference type="Proteomes" id="UP000419743"/>
    </source>
</evidence>
<dbReference type="InterPro" id="IPR015943">
    <property type="entry name" value="WD40/YVTN_repeat-like_dom_sf"/>
</dbReference>
<dbReference type="EMBL" id="CACRYJ010000034">
    <property type="protein sequence ID" value="VZO37476.1"/>
    <property type="molecule type" value="Genomic_DNA"/>
</dbReference>
<dbReference type="PANTHER" id="PTHR34512">
    <property type="entry name" value="CELL SURFACE PROTEIN"/>
    <property type="match status" value="1"/>
</dbReference>
<dbReference type="Proteomes" id="UP000419743">
    <property type="component" value="Unassembled WGS sequence"/>
</dbReference>
<name>A0A7M4DK83_9MICO</name>
<evidence type="ECO:0000259" key="2">
    <source>
        <dbReference type="Pfam" id="PF13360"/>
    </source>
</evidence>
<proteinExistence type="predicted"/>
<dbReference type="InterPro" id="IPR018391">
    <property type="entry name" value="PQQ_b-propeller_rpt"/>
</dbReference>
<dbReference type="RefSeq" id="WP_156741290.1">
    <property type="nucleotide sequence ID" value="NZ_CACRYJ010000034.1"/>
</dbReference>
<sequence>MGAPGDYDEFTLAAENVPAEADSPVDAGEPGPRLRPSPVTTSSAPAWVAAAVSLIVVGVLTVPPTQPAWGVVAEADLAQAPDEVWSVPMPNLTSWLDTPRVAVFEDRVVVGTWSTVTGYDAADGRAIWSVSEPGMTCAWEFEPLLCRAGRDVDAAILRVDVADGTVSRTPMPGALLVTQTDGDIIALRQDADGQRVVRLQGSDPLAEPRWSTLIGPGLRGEPYAPVLRVVDGEVFVSVFAGFVLDAETGEIRLDRGFVYELPGVIVALESGNSGGRQVVTDGETSVEPVPIAPYGVTMPVDDDPDSDVVFQVRGGTLDALTRTTGEPLWSLPQAYPYPFARLDGRVLVYTDSALFGLVEQTGEQIWTTSASRGRLAWCACVGAGDTVLVGISDADGGTSLAGLDTATGALRWRMPTVGDYPLDVAPTGDHLVLLTNTSLTMWRFESE</sequence>
<dbReference type="InterPro" id="IPR002372">
    <property type="entry name" value="PQQ_rpt_dom"/>
</dbReference>
<comment type="caution">
    <text evidence="3">The sequence shown here is derived from an EMBL/GenBank/DDBJ whole genome shotgun (WGS) entry which is preliminary data.</text>
</comment>
<reference evidence="3 4" key="1">
    <citation type="submission" date="2019-11" db="EMBL/GenBank/DDBJ databases">
        <authorList>
            <person name="Criscuolo A."/>
        </authorList>
    </citation>
    <scope>NUCLEOTIDE SEQUENCE [LARGE SCALE GENOMIC DNA]</scope>
    <source>
        <strain evidence="3">CIP111667</strain>
    </source>
</reference>
<dbReference type="AlphaFoldDB" id="A0A7M4DK83"/>
<protein>
    <submittedName>
        <fullName evidence="3">PQQ enzyme repeat protein</fullName>
    </submittedName>
</protein>
<gene>
    <name evidence="3" type="ORF">HALOF300_02546</name>
</gene>
<accession>A0A7M4DK83</accession>